<keyword evidence="2" id="KW-1185">Reference proteome</keyword>
<name>A0A194XV86_MOLSC</name>
<evidence type="ECO:0000313" key="2">
    <source>
        <dbReference type="Proteomes" id="UP000070700"/>
    </source>
</evidence>
<proteinExistence type="predicted"/>
<evidence type="ECO:0000313" key="1">
    <source>
        <dbReference type="EMBL" id="KUJ24051.1"/>
    </source>
</evidence>
<dbReference type="RefSeq" id="XP_018078406.1">
    <property type="nucleotide sequence ID" value="XM_018205009.1"/>
</dbReference>
<dbReference type="GeneID" id="28814735"/>
<sequence length="123" mass="13521">MRVFDVAARMAVAGLTSALRAHEGTGRTFLPCMLADLTSVDHLSYCGQATGSRMHGRCLCVLRPRPLEGLATHKNISNVEFDAFIVQVSRFWKSMADRDFRPNPGALELVKSRGHLGSVHGRL</sequence>
<dbReference type="AlphaFoldDB" id="A0A194XV86"/>
<dbReference type="Proteomes" id="UP000070700">
    <property type="component" value="Unassembled WGS sequence"/>
</dbReference>
<dbReference type="KEGG" id="psco:LY89DRAFT_10128"/>
<dbReference type="InParanoid" id="A0A194XV86"/>
<reference evidence="1 2" key="1">
    <citation type="submission" date="2015-10" db="EMBL/GenBank/DDBJ databases">
        <title>Full genome of DAOMC 229536 Phialocephala scopiformis, a fungal endophyte of spruce producing the potent anti-insectan compound rugulosin.</title>
        <authorList>
            <consortium name="DOE Joint Genome Institute"/>
            <person name="Walker A.K."/>
            <person name="Frasz S.L."/>
            <person name="Seifert K.A."/>
            <person name="Miller J.D."/>
            <person name="Mondo S.J."/>
            <person name="Labutti K."/>
            <person name="Lipzen A."/>
            <person name="Dockter R."/>
            <person name="Kennedy M."/>
            <person name="Grigoriev I.V."/>
            <person name="Spatafora J.W."/>
        </authorList>
    </citation>
    <scope>NUCLEOTIDE SEQUENCE [LARGE SCALE GENOMIC DNA]</scope>
    <source>
        <strain evidence="1 2">CBS 120377</strain>
    </source>
</reference>
<protein>
    <submittedName>
        <fullName evidence="1">Uncharacterized protein</fullName>
    </submittedName>
</protein>
<dbReference type="EMBL" id="KQ947404">
    <property type="protein sequence ID" value="KUJ24051.1"/>
    <property type="molecule type" value="Genomic_DNA"/>
</dbReference>
<gene>
    <name evidence="1" type="ORF">LY89DRAFT_10128</name>
</gene>
<accession>A0A194XV86</accession>
<organism evidence="1 2">
    <name type="scientific">Mollisia scopiformis</name>
    <name type="common">Conifer needle endophyte fungus</name>
    <name type="synonym">Phialocephala scopiformis</name>
    <dbReference type="NCBI Taxonomy" id="149040"/>
    <lineage>
        <taxon>Eukaryota</taxon>
        <taxon>Fungi</taxon>
        <taxon>Dikarya</taxon>
        <taxon>Ascomycota</taxon>
        <taxon>Pezizomycotina</taxon>
        <taxon>Leotiomycetes</taxon>
        <taxon>Helotiales</taxon>
        <taxon>Mollisiaceae</taxon>
        <taxon>Mollisia</taxon>
    </lineage>
</organism>